<evidence type="ECO:0000259" key="6">
    <source>
        <dbReference type="Pfam" id="PF00266"/>
    </source>
</evidence>
<evidence type="ECO:0000256" key="5">
    <source>
        <dbReference type="RuleBase" id="RU004504"/>
    </source>
</evidence>
<evidence type="ECO:0000313" key="7">
    <source>
        <dbReference type="EMBL" id="VEJ09455.1"/>
    </source>
</evidence>
<comment type="cofactor">
    <cofactor evidence="1 5">
        <name>pyridoxal 5'-phosphate</name>
        <dbReference type="ChEBI" id="CHEBI:597326"/>
    </cofactor>
</comment>
<dbReference type="AlphaFoldDB" id="A0A448TU63"/>
<dbReference type="Pfam" id="PF00266">
    <property type="entry name" value="Aminotran_5"/>
    <property type="match status" value="1"/>
</dbReference>
<dbReference type="PANTHER" id="PTHR43586:SF8">
    <property type="entry name" value="CYSTEINE DESULFURASE 1, CHLOROPLASTIC"/>
    <property type="match status" value="1"/>
</dbReference>
<evidence type="ECO:0000256" key="3">
    <source>
        <dbReference type="ARBA" id="ARBA00022898"/>
    </source>
</evidence>
<protein>
    <submittedName>
        <fullName evidence="7">Class V aminotransferase</fullName>
        <ecNumber evidence="7">4.4.1.-</ecNumber>
    </submittedName>
</protein>
<evidence type="ECO:0000313" key="8">
    <source>
        <dbReference type="Proteomes" id="UP000279799"/>
    </source>
</evidence>
<dbReference type="EC" id="4.4.1.-" evidence="7"/>
<dbReference type="OrthoDB" id="9808002at2"/>
<dbReference type="EMBL" id="LR134510">
    <property type="protein sequence ID" value="VEJ09455.1"/>
    <property type="molecule type" value="Genomic_DNA"/>
</dbReference>
<evidence type="ECO:0000256" key="4">
    <source>
        <dbReference type="ARBA" id="ARBA00050776"/>
    </source>
</evidence>
<dbReference type="InterPro" id="IPR015421">
    <property type="entry name" value="PyrdxlP-dep_Trfase_major"/>
</dbReference>
<dbReference type="InterPro" id="IPR015422">
    <property type="entry name" value="PyrdxlP-dep_Trfase_small"/>
</dbReference>
<keyword evidence="7" id="KW-0456">Lyase</keyword>
<dbReference type="SUPFAM" id="SSF53383">
    <property type="entry name" value="PLP-dependent transferases"/>
    <property type="match status" value="1"/>
</dbReference>
<dbReference type="GO" id="GO:0031071">
    <property type="term" value="F:cysteine desulfurase activity"/>
    <property type="evidence" value="ECO:0007669"/>
    <property type="project" value="UniProtKB-EC"/>
</dbReference>
<dbReference type="GO" id="GO:0008483">
    <property type="term" value="F:transaminase activity"/>
    <property type="evidence" value="ECO:0007669"/>
    <property type="project" value="UniProtKB-KW"/>
</dbReference>
<dbReference type="PROSITE" id="PS00595">
    <property type="entry name" value="AA_TRANSFER_CLASS_5"/>
    <property type="match status" value="1"/>
</dbReference>
<dbReference type="Proteomes" id="UP000279799">
    <property type="component" value="Chromosome"/>
</dbReference>
<dbReference type="GO" id="GO:0016829">
    <property type="term" value="F:lyase activity"/>
    <property type="evidence" value="ECO:0007669"/>
    <property type="project" value="UniProtKB-KW"/>
</dbReference>
<comment type="catalytic activity">
    <reaction evidence="4">
        <text>(sulfur carrier)-H + L-cysteine = (sulfur carrier)-SH + L-alanine</text>
        <dbReference type="Rhea" id="RHEA:43892"/>
        <dbReference type="Rhea" id="RHEA-COMP:14737"/>
        <dbReference type="Rhea" id="RHEA-COMP:14739"/>
        <dbReference type="ChEBI" id="CHEBI:29917"/>
        <dbReference type="ChEBI" id="CHEBI:35235"/>
        <dbReference type="ChEBI" id="CHEBI:57972"/>
        <dbReference type="ChEBI" id="CHEBI:64428"/>
        <dbReference type="EC" id="2.8.1.7"/>
    </reaction>
</comment>
<dbReference type="Gene3D" id="3.90.1150.10">
    <property type="entry name" value="Aspartate Aminotransferase, domain 1"/>
    <property type="match status" value="1"/>
</dbReference>
<evidence type="ECO:0000256" key="2">
    <source>
        <dbReference type="ARBA" id="ARBA00010447"/>
    </source>
</evidence>
<dbReference type="KEGG" id="adp:NCTC12871_00908"/>
<comment type="similarity">
    <text evidence="2">Belongs to the class-V pyridoxal-phosphate-dependent aminotransferase family. Csd subfamily.</text>
</comment>
<proteinExistence type="inferred from homology"/>
<dbReference type="InterPro" id="IPR000192">
    <property type="entry name" value="Aminotrans_V_dom"/>
</dbReference>
<keyword evidence="3" id="KW-0663">Pyridoxal phosphate</keyword>
<dbReference type="Gene3D" id="3.40.640.10">
    <property type="entry name" value="Type I PLP-dependent aspartate aminotransferase-like (Major domain)"/>
    <property type="match status" value="1"/>
</dbReference>
<dbReference type="PANTHER" id="PTHR43586">
    <property type="entry name" value="CYSTEINE DESULFURASE"/>
    <property type="match status" value="1"/>
</dbReference>
<organism evidence="7 8">
    <name type="scientific">Actinobacillus delphinicola</name>
    <dbReference type="NCBI Taxonomy" id="51161"/>
    <lineage>
        <taxon>Bacteria</taxon>
        <taxon>Pseudomonadati</taxon>
        <taxon>Pseudomonadota</taxon>
        <taxon>Gammaproteobacteria</taxon>
        <taxon>Pasteurellales</taxon>
        <taxon>Pasteurellaceae</taxon>
        <taxon>Actinobacillus</taxon>
    </lineage>
</organism>
<keyword evidence="7" id="KW-0032">Aminotransferase</keyword>
<dbReference type="RefSeq" id="WP_126599402.1">
    <property type="nucleotide sequence ID" value="NZ_LR134510.1"/>
</dbReference>
<gene>
    <name evidence="7" type="primary">csdA</name>
    <name evidence="7" type="ORF">NCTC12871_00908</name>
</gene>
<keyword evidence="7" id="KW-0808">Transferase</keyword>
<feature type="domain" description="Aminotransferase class V" evidence="6">
    <location>
        <begin position="25"/>
        <end position="389"/>
    </location>
</feature>
<dbReference type="InterPro" id="IPR020578">
    <property type="entry name" value="Aminotrans_V_PyrdxlP_BS"/>
</dbReference>
<reference evidence="7 8" key="1">
    <citation type="submission" date="2018-12" db="EMBL/GenBank/DDBJ databases">
        <authorList>
            <consortium name="Pathogen Informatics"/>
        </authorList>
    </citation>
    <scope>NUCLEOTIDE SEQUENCE [LARGE SCALE GENOMIC DNA]</scope>
    <source>
        <strain evidence="7 8">NCTC12871</strain>
    </source>
</reference>
<evidence type="ECO:0000256" key="1">
    <source>
        <dbReference type="ARBA" id="ARBA00001933"/>
    </source>
</evidence>
<keyword evidence="8" id="KW-1185">Reference proteome</keyword>
<name>A0A448TU63_9PAST</name>
<accession>A0A448TU63</accession>
<sequence>MQHSPFSVTAFRNEFPFLRENPDAVYLDSAATTLRPQALIDATVSFYASAGSVHRSQHDESNTLAYENARKAVANFVGAEKEECIIWTSGSTHAANLVARGIAPSLNKGDEIILTFAEHHANFVPWQQLALEKGLKYHVIPFNHEGILDINALKNALNPHTKFVALNWVSNISGAEQPLNELIPLIRQYSSAQIFIDAAQAVSLFPIDIQKLDCDFLAFSAHKLYGPTGLGVLTGKFTALDRLSPLFYGGKMVNTVTATETTFAPLPYRLEAGTPNIAGVIGFGAVLTWWQKWNTLEAKTHTIALAEETRIRLANYPTCQIFSAPNSSVVSFVFTDIASSDLALVLGEHNIAFRSGKHCAEPYLTQLGQSNVLRLSFAPYNQQSDIDRFFTALDEARDLLC</sequence>
<dbReference type="InterPro" id="IPR015424">
    <property type="entry name" value="PyrdxlP-dep_Trfase"/>
</dbReference>